<dbReference type="AlphaFoldDB" id="A0A367LPA5"/>
<proteinExistence type="predicted"/>
<feature type="non-terminal residue" evidence="1">
    <location>
        <position position="1"/>
    </location>
</feature>
<organism evidence="1 2">
    <name type="scientific">Ophiocordyceps polyrhachis-furcata BCC 54312</name>
    <dbReference type="NCBI Taxonomy" id="1330021"/>
    <lineage>
        <taxon>Eukaryota</taxon>
        <taxon>Fungi</taxon>
        <taxon>Dikarya</taxon>
        <taxon>Ascomycota</taxon>
        <taxon>Pezizomycotina</taxon>
        <taxon>Sordariomycetes</taxon>
        <taxon>Hypocreomycetidae</taxon>
        <taxon>Hypocreales</taxon>
        <taxon>Ophiocordycipitaceae</taxon>
        <taxon>Ophiocordyceps</taxon>
    </lineage>
</organism>
<comment type="caution">
    <text evidence="1">The sequence shown here is derived from an EMBL/GenBank/DDBJ whole genome shotgun (WGS) entry which is preliminary data.</text>
</comment>
<feature type="non-terminal residue" evidence="1">
    <location>
        <position position="279"/>
    </location>
</feature>
<name>A0A367LPA5_9HYPO</name>
<protein>
    <submittedName>
        <fullName evidence="1">Uncharacterized protein</fullName>
    </submittedName>
</protein>
<dbReference type="EMBL" id="LKCN02000001">
    <property type="protein sequence ID" value="RCI16072.1"/>
    <property type="molecule type" value="Genomic_DNA"/>
</dbReference>
<sequence>VASWRGITLSVEVVLCRGIIVSPAPPSLHNFFYSMPFSGESKLFFSRVGQKRNEIIKRHIKKKNPPGKASEAAARAGQIPGDVRRELIRRNKEKRSITFWPLPPWMYGYMNTNGMARSLIAAGRGHREEILSRAAKKVTFVRPLSCNRLPPSPRAREPIGSSPLMRLHQTGCYVHVCRTDERAPSRPEPNRLWKANTEGGAALEKTPPGFDGLLTHCEARVCTSHPAHPIMFVARNAQVPGSRTATGLRIESALAATPLFISRDARLLDLVASATVPDL</sequence>
<reference evidence="1 2" key="1">
    <citation type="journal article" date="2015" name="BMC Genomics">
        <title>Insights from the genome of Ophiocordyceps polyrhachis-furcata to pathogenicity and host specificity in insect fungi.</title>
        <authorList>
            <person name="Wichadakul D."/>
            <person name="Kobmoo N."/>
            <person name="Ingsriswang S."/>
            <person name="Tangphatsornruang S."/>
            <person name="Chantasingh D."/>
            <person name="Luangsa-ard J.J."/>
            <person name="Eurwilaichitr L."/>
        </authorList>
    </citation>
    <scope>NUCLEOTIDE SEQUENCE [LARGE SCALE GENOMIC DNA]</scope>
    <source>
        <strain evidence="1 2">BCC 54312</strain>
    </source>
</reference>
<accession>A0A367LPA5</accession>
<evidence type="ECO:0000313" key="2">
    <source>
        <dbReference type="Proteomes" id="UP000253664"/>
    </source>
</evidence>
<gene>
    <name evidence="1" type="ORF">L249_3065</name>
</gene>
<dbReference type="Proteomes" id="UP000253664">
    <property type="component" value="Unassembled WGS sequence"/>
</dbReference>
<evidence type="ECO:0000313" key="1">
    <source>
        <dbReference type="EMBL" id="RCI16072.1"/>
    </source>
</evidence>
<keyword evidence="2" id="KW-1185">Reference proteome</keyword>